<keyword evidence="4 8" id="KW-0560">Oxidoreductase</keyword>
<comment type="similarity">
    <text evidence="1 8">Belongs to the cytochrome P450 family.</text>
</comment>
<evidence type="ECO:0000256" key="8">
    <source>
        <dbReference type="RuleBase" id="RU000461"/>
    </source>
</evidence>
<dbReference type="Proteomes" id="UP001346149">
    <property type="component" value="Unassembled WGS sequence"/>
</dbReference>
<feature type="transmembrane region" description="Helical" evidence="9">
    <location>
        <begin position="20"/>
        <end position="37"/>
    </location>
</feature>
<dbReference type="Pfam" id="PF00067">
    <property type="entry name" value="p450"/>
    <property type="match status" value="1"/>
</dbReference>
<dbReference type="EMBL" id="JAXQNO010000006">
    <property type="protein sequence ID" value="KAK4795818.1"/>
    <property type="molecule type" value="Genomic_DNA"/>
</dbReference>
<sequence>MAFPVLSGVASIFNVVTNDLSLLPFILPAAFALAWYIRVLSFRASKRSPPGPLGLPIIGSLPFLDPELHTYFADLARRYGPVLKIMLGKKTCIVVSSPSTAREVLKDQDTIFANRDVPVAARIATYGGKDIAWNPYGPEWRMLRKVCVLKMLSHATLDSVYGLRRREVRAMVKYLYEQAGSPVNVGEQMFLTVLNVVTGMMWGETLKDKARDTVAAEFRRLVSEIVTLLGKPNLSDLIPELAYFDLQGVEKEMKVLRKQFDGIFEKVLHQRLRMQEEGGMSGNSSSKDMDFLEFLLKVKDEEDTNPPLTMAGIKALLMDMVVGGTDTSSNTVEFAMAEVMNRPQVLAKVQQELDAVVGKDSFVEESHMGKLPYLQAVMKESLRIHPALPLLIPRCPSNDTTVGGFTVRKGSRIFVNAWAIHHDSSLWENPSEFDPERFLREGTGKRAGDYSGNDFAYLPFGSGRRICAGIAMGERMVMYCLATLFHSFDWRLPEAEKMNLDEQFGIVLKKRVPLKAIPTPRLASPALYDE</sequence>
<evidence type="ECO:0000313" key="11">
    <source>
        <dbReference type="Proteomes" id="UP001346149"/>
    </source>
</evidence>
<dbReference type="InterPro" id="IPR036396">
    <property type="entry name" value="Cyt_P450_sf"/>
</dbReference>
<name>A0AAN7MGR8_TRANT</name>
<keyword evidence="9" id="KW-0812">Transmembrane</keyword>
<dbReference type="PANTHER" id="PTHR47951:SF3">
    <property type="entry name" value="CYTOCHROME P450, FAMILY 706, SUBFAMILY A, POLYPEPTIDE 4"/>
    <property type="match status" value="1"/>
</dbReference>
<dbReference type="InterPro" id="IPR017972">
    <property type="entry name" value="Cyt_P450_CS"/>
</dbReference>
<comment type="cofactor">
    <cofactor evidence="7">
        <name>heme</name>
        <dbReference type="ChEBI" id="CHEBI:30413"/>
    </cofactor>
</comment>
<dbReference type="SUPFAM" id="SSF48264">
    <property type="entry name" value="Cytochrome P450"/>
    <property type="match status" value="1"/>
</dbReference>
<accession>A0AAN7MGR8</accession>
<evidence type="ECO:0000313" key="10">
    <source>
        <dbReference type="EMBL" id="KAK4795818.1"/>
    </source>
</evidence>
<keyword evidence="9" id="KW-0472">Membrane</keyword>
<dbReference type="GO" id="GO:0020037">
    <property type="term" value="F:heme binding"/>
    <property type="evidence" value="ECO:0007669"/>
    <property type="project" value="InterPro"/>
</dbReference>
<protein>
    <submittedName>
        <fullName evidence="10">Uncharacterized protein</fullName>
    </submittedName>
</protein>
<dbReference type="PRINTS" id="PR00463">
    <property type="entry name" value="EP450I"/>
</dbReference>
<dbReference type="InterPro" id="IPR002401">
    <property type="entry name" value="Cyt_P450_E_grp-I"/>
</dbReference>
<dbReference type="CDD" id="cd11073">
    <property type="entry name" value="CYP76-like"/>
    <property type="match status" value="1"/>
</dbReference>
<evidence type="ECO:0000256" key="1">
    <source>
        <dbReference type="ARBA" id="ARBA00010617"/>
    </source>
</evidence>
<dbReference type="AlphaFoldDB" id="A0AAN7MGR8"/>
<keyword evidence="6 8" id="KW-0503">Monooxygenase</keyword>
<dbReference type="GO" id="GO:0005506">
    <property type="term" value="F:iron ion binding"/>
    <property type="evidence" value="ECO:0007669"/>
    <property type="project" value="InterPro"/>
</dbReference>
<dbReference type="PROSITE" id="PS00086">
    <property type="entry name" value="CYTOCHROME_P450"/>
    <property type="match status" value="1"/>
</dbReference>
<evidence type="ECO:0000256" key="7">
    <source>
        <dbReference type="PIRSR" id="PIRSR602401-1"/>
    </source>
</evidence>
<dbReference type="GO" id="GO:0016709">
    <property type="term" value="F:oxidoreductase activity, acting on paired donors, with incorporation or reduction of molecular oxygen, NAD(P)H as one donor, and incorporation of one atom of oxygen"/>
    <property type="evidence" value="ECO:0007669"/>
    <property type="project" value="UniProtKB-ARBA"/>
</dbReference>
<dbReference type="Gene3D" id="1.10.630.10">
    <property type="entry name" value="Cytochrome P450"/>
    <property type="match status" value="1"/>
</dbReference>
<keyword evidence="3 7" id="KW-0479">Metal-binding</keyword>
<evidence type="ECO:0000256" key="3">
    <source>
        <dbReference type="ARBA" id="ARBA00022723"/>
    </source>
</evidence>
<reference evidence="10 11" key="1">
    <citation type="journal article" date="2023" name="Hortic Res">
        <title>Pangenome of water caltrop reveals structural variations and asymmetric subgenome divergence after allopolyploidization.</title>
        <authorList>
            <person name="Zhang X."/>
            <person name="Chen Y."/>
            <person name="Wang L."/>
            <person name="Yuan Y."/>
            <person name="Fang M."/>
            <person name="Shi L."/>
            <person name="Lu R."/>
            <person name="Comes H.P."/>
            <person name="Ma Y."/>
            <person name="Chen Y."/>
            <person name="Huang G."/>
            <person name="Zhou Y."/>
            <person name="Zheng Z."/>
            <person name="Qiu Y."/>
        </authorList>
    </citation>
    <scope>NUCLEOTIDE SEQUENCE [LARGE SCALE GENOMIC DNA]</scope>
    <source>
        <strain evidence="10">F231</strain>
    </source>
</reference>
<evidence type="ECO:0000256" key="2">
    <source>
        <dbReference type="ARBA" id="ARBA00022617"/>
    </source>
</evidence>
<keyword evidence="9" id="KW-1133">Transmembrane helix</keyword>
<feature type="binding site" description="axial binding residue" evidence="7">
    <location>
        <position position="467"/>
    </location>
    <ligand>
        <name>heme</name>
        <dbReference type="ChEBI" id="CHEBI:30413"/>
    </ligand>
    <ligandPart>
        <name>Fe</name>
        <dbReference type="ChEBI" id="CHEBI:18248"/>
    </ligandPart>
</feature>
<evidence type="ECO:0000256" key="9">
    <source>
        <dbReference type="SAM" id="Phobius"/>
    </source>
</evidence>
<dbReference type="PANTHER" id="PTHR47951">
    <property type="entry name" value="OS08G0547900 PROTEIN"/>
    <property type="match status" value="1"/>
</dbReference>
<evidence type="ECO:0000256" key="4">
    <source>
        <dbReference type="ARBA" id="ARBA00023002"/>
    </source>
</evidence>
<dbReference type="PRINTS" id="PR00385">
    <property type="entry name" value="P450"/>
</dbReference>
<evidence type="ECO:0000256" key="6">
    <source>
        <dbReference type="ARBA" id="ARBA00023033"/>
    </source>
</evidence>
<keyword evidence="5 7" id="KW-0408">Iron</keyword>
<proteinExistence type="inferred from homology"/>
<dbReference type="InterPro" id="IPR001128">
    <property type="entry name" value="Cyt_P450"/>
</dbReference>
<keyword evidence="2 7" id="KW-0349">Heme</keyword>
<dbReference type="FunFam" id="1.10.630.10:FF:000026">
    <property type="entry name" value="Cytochrome P450 82C4"/>
    <property type="match status" value="1"/>
</dbReference>
<gene>
    <name evidence="10" type="ORF">SAY86_028144</name>
</gene>
<comment type="caution">
    <text evidence="10">The sequence shown here is derived from an EMBL/GenBank/DDBJ whole genome shotgun (WGS) entry which is preliminary data.</text>
</comment>
<organism evidence="10 11">
    <name type="scientific">Trapa natans</name>
    <name type="common">Water chestnut</name>
    <dbReference type="NCBI Taxonomy" id="22666"/>
    <lineage>
        <taxon>Eukaryota</taxon>
        <taxon>Viridiplantae</taxon>
        <taxon>Streptophyta</taxon>
        <taxon>Embryophyta</taxon>
        <taxon>Tracheophyta</taxon>
        <taxon>Spermatophyta</taxon>
        <taxon>Magnoliopsida</taxon>
        <taxon>eudicotyledons</taxon>
        <taxon>Gunneridae</taxon>
        <taxon>Pentapetalae</taxon>
        <taxon>rosids</taxon>
        <taxon>malvids</taxon>
        <taxon>Myrtales</taxon>
        <taxon>Lythraceae</taxon>
        <taxon>Trapa</taxon>
    </lineage>
</organism>
<evidence type="ECO:0000256" key="5">
    <source>
        <dbReference type="ARBA" id="ARBA00023004"/>
    </source>
</evidence>
<keyword evidence="11" id="KW-1185">Reference proteome</keyword>